<comment type="caution">
    <text evidence="1">The sequence shown here is derived from an EMBL/GenBank/DDBJ whole genome shotgun (WGS) entry which is preliminary data.</text>
</comment>
<gene>
    <name evidence="1" type="ORF">JK635_12685</name>
</gene>
<reference evidence="1 2" key="1">
    <citation type="submission" date="2021-01" db="EMBL/GenBank/DDBJ databases">
        <title>Genome public.</title>
        <authorList>
            <person name="Liu C."/>
            <person name="Sun Q."/>
        </authorList>
    </citation>
    <scope>NUCLEOTIDE SEQUENCE [LARGE SCALE GENOMIC DNA]</scope>
    <source>
        <strain evidence="1 2">YIM B02564</strain>
    </source>
</reference>
<accession>A0ABS1TS22</accession>
<organism evidence="1 2">
    <name type="scientific">Neobacillus paridis</name>
    <dbReference type="NCBI Taxonomy" id="2803862"/>
    <lineage>
        <taxon>Bacteria</taxon>
        <taxon>Bacillati</taxon>
        <taxon>Bacillota</taxon>
        <taxon>Bacilli</taxon>
        <taxon>Bacillales</taxon>
        <taxon>Bacillaceae</taxon>
        <taxon>Neobacillus</taxon>
    </lineage>
</organism>
<evidence type="ECO:0000313" key="1">
    <source>
        <dbReference type="EMBL" id="MBL4953066.1"/>
    </source>
</evidence>
<dbReference type="RefSeq" id="WP_202654282.1">
    <property type="nucleotide sequence ID" value="NZ_JAESWB010000168.1"/>
</dbReference>
<name>A0ABS1TS22_9BACI</name>
<dbReference type="Proteomes" id="UP000623967">
    <property type="component" value="Unassembled WGS sequence"/>
</dbReference>
<protein>
    <submittedName>
        <fullName evidence="1">Uncharacterized protein</fullName>
    </submittedName>
</protein>
<sequence>MLHVRVKSKDVSFSVPIPSMILNLGISILCSKMLQQHVNEWSKAYIEKSKIPFVIPPLDKSALKRIVDELKNHKGIVLVDIKAKDGTEVKIRL</sequence>
<dbReference type="EMBL" id="JAESWB010000168">
    <property type="protein sequence ID" value="MBL4953066.1"/>
    <property type="molecule type" value="Genomic_DNA"/>
</dbReference>
<keyword evidence="2" id="KW-1185">Reference proteome</keyword>
<evidence type="ECO:0000313" key="2">
    <source>
        <dbReference type="Proteomes" id="UP000623967"/>
    </source>
</evidence>
<proteinExistence type="predicted"/>